<proteinExistence type="predicted"/>
<keyword evidence="2" id="KW-0489">Methyltransferase</keyword>
<dbReference type="GO" id="GO:0032259">
    <property type="term" value="P:methylation"/>
    <property type="evidence" value="ECO:0007669"/>
    <property type="project" value="UniProtKB-KW"/>
</dbReference>
<name>A0A2S6ACT4_9NOCA</name>
<protein>
    <submittedName>
        <fullName evidence="2">Methyltransferase</fullName>
    </submittedName>
</protein>
<dbReference type="InterPro" id="IPR029063">
    <property type="entry name" value="SAM-dependent_MTases_sf"/>
</dbReference>
<organism evidence="2 3">
    <name type="scientific">Nocardia nova</name>
    <dbReference type="NCBI Taxonomy" id="37330"/>
    <lineage>
        <taxon>Bacteria</taxon>
        <taxon>Bacillati</taxon>
        <taxon>Actinomycetota</taxon>
        <taxon>Actinomycetes</taxon>
        <taxon>Mycobacteriales</taxon>
        <taxon>Nocardiaceae</taxon>
        <taxon>Nocardia</taxon>
    </lineage>
</organism>
<comment type="caution">
    <text evidence="2">The sequence shown here is derived from an EMBL/GenBank/DDBJ whole genome shotgun (WGS) entry which is preliminary data.</text>
</comment>
<sequence>MCSTSPTTRSPPKSPHGPMSSSSRRRRSWPVSLSSPGWAGEPTPPAHPGAAPGRAEVPAAVRRLHRRGRRWPSVVGRTRPYRPRTAVRMTDNDDERLLSRLADSMGTAQAARVRDYLHWGKDNYAADRILGDQIREVYPRVGTAIQAARAFHHRATETLARDGIRQFLDIGAGLDPVVHVVAQREIPDAEVVYVDNDPIVLCHGRAESSNDFVHWHAGDLEDPQGILERARKWLDFAQPVAVSLVGVIELVPGQSHALRWVRALLAPLAAGSALVLCTATPDHATELIDDVAQVYARGGILYRPRTRDQVAAFFERLVVDEPGIFTPTLGNATVADVSTYAAIGRKP</sequence>
<dbReference type="GO" id="GO:0008168">
    <property type="term" value="F:methyltransferase activity"/>
    <property type="evidence" value="ECO:0007669"/>
    <property type="project" value="UniProtKB-KW"/>
</dbReference>
<dbReference type="SUPFAM" id="SSF53335">
    <property type="entry name" value="S-adenosyl-L-methionine-dependent methyltransferases"/>
    <property type="match status" value="1"/>
</dbReference>
<evidence type="ECO:0000313" key="2">
    <source>
        <dbReference type="EMBL" id="PPJ31859.1"/>
    </source>
</evidence>
<evidence type="ECO:0000313" key="3">
    <source>
        <dbReference type="Proteomes" id="UP000239874"/>
    </source>
</evidence>
<keyword evidence="2" id="KW-0808">Transferase</keyword>
<dbReference type="EMBL" id="PSZC01000039">
    <property type="protein sequence ID" value="PPJ31859.1"/>
    <property type="molecule type" value="Genomic_DNA"/>
</dbReference>
<feature type="region of interest" description="Disordered" evidence="1">
    <location>
        <begin position="1"/>
        <end position="55"/>
    </location>
</feature>
<dbReference type="AlphaFoldDB" id="A0A2S6ACT4"/>
<gene>
    <name evidence="2" type="ORF">C5E45_32740</name>
</gene>
<feature type="compositionally biased region" description="Low complexity" evidence="1">
    <location>
        <begin position="29"/>
        <end position="41"/>
    </location>
</feature>
<dbReference type="Gene3D" id="3.40.50.150">
    <property type="entry name" value="Vaccinia Virus protein VP39"/>
    <property type="match status" value="1"/>
</dbReference>
<accession>A0A2S6ACT4</accession>
<feature type="compositionally biased region" description="Low complexity" evidence="1">
    <location>
        <begin position="1"/>
        <end position="22"/>
    </location>
</feature>
<dbReference type="Proteomes" id="UP000239874">
    <property type="component" value="Unassembled WGS sequence"/>
</dbReference>
<evidence type="ECO:0000256" key="1">
    <source>
        <dbReference type="SAM" id="MobiDB-lite"/>
    </source>
</evidence>
<dbReference type="Pfam" id="PF04672">
    <property type="entry name" value="Methyltransf_19"/>
    <property type="match status" value="1"/>
</dbReference>
<dbReference type="InterPro" id="IPR006764">
    <property type="entry name" value="SAM_dep_MeTrfase_SAV2177_type"/>
</dbReference>
<reference evidence="2 3" key="1">
    <citation type="submission" date="2018-02" db="EMBL/GenBank/DDBJ databases">
        <title>8 Nocardia nova and 1 Nocardia cyriacigeorgica strain used for evolution to TMP-SMX.</title>
        <authorList>
            <person name="Mehta H."/>
            <person name="Weng J."/>
            <person name="Shamoo Y."/>
        </authorList>
    </citation>
    <scope>NUCLEOTIDE SEQUENCE [LARGE SCALE GENOMIC DNA]</scope>
    <source>
        <strain evidence="2 3">MDA3139</strain>
    </source>
</reference>